<feature type="domain" description="DUF2470" evidence="2">
    <location>
        <begin position="9"/>
        <end position="81"/>
    </location>
</feature>
<name>A0AA38VMT8_9PEZI</name>
<dbReference type="Pfam" id="PF10615">
    <property type="entry name" value="DUF2470"/>
    <property type="match status" value="1"/>
</dbReference>
<feature type="transmembrane region" description="Helical" evidence="1">
    <location>
        <begin position="109"/>
        <end position="131"/>
    </location>
</feature>
<dbReference type="Gene3D" id="3.20.180.10">
    <property type="entry name" value="PNP-oxidase-like"/>
    <property type="match status" value="1"/>
</dbReference>
<dbReference type="EMBL" id="JANBVN010000028">
    <property type="protein sequence ID" value="KAJ9161017.1"/>
    <property type="molecule type" value="Genomic_DNA"/>
</dbReference>
<sequence length="225" mass="24726">MSIPNDGSKERTLSHMNKDHQADLSAILRHQFGVVSPNPVLEDISLSSLTITTDGGATTHVVPISPPMSSWSDRRARLVEMTLSARAALSLDAEGRPVVVKTFLPPSGFGAVVTAGVVFYFACFAAVRLGWVRPGTGLWTALEKGGWFPGGAGRFVWVVETIFVPVLGVHVGECWWLDRTRLRRFGVERGGGLWWMWMARCFLEGFSTFGSFDSVVKGEREGKRE</sequence>
<dbReference type="InterPro" id="IPR019595">
    <property type="entry name" value="DUF2470"/>
</dbReference>
<dbReference type="PANTHER" id="PTHR37783:SF1">
    <property type="entry name" value="MEMBRANE PROTEIN, PUTATIVE (AFU_ORTHOLOGUE AFUA_1G04315)-RELATED"/>
    <property type="match status" value="1"/>
</dbReference>
<dbReference type="Proteomes" id="UP001174691">
    <property type="component" value="Unassembled WGS sequence"/>
</dbReference>
<keyword evidence="1" id="KW-0472">Membrane</keyword>
<gene>
    <name evidence="3" type="ORF">NKR19_g2700</name>
</gene>
<keyword evidence="4" id="KW-1185">Reference proteome</keyword>
<proteinExistence type="predicted"/>
<dbReference type="PANTHER" id="PTHR37783">
    <property type="entry name" value="MEMBRANE PROTEIN, PUTATIVE (AFU_ORTHOLOGUE AFUA_1G04315)-RELATED"/>
    <property type="match status" value="1"/>
</dbReference>
<dbReference type="AlphaFoldDB" id="A0AA38VMT8"/>
<evidence type="ECO:0000313" key="4">
    <source>
        <dbReference type="Proteomes" id="UP001174691"/>
    </source>
</evidence>
<organism evidence="3 4">
    <name type="scientific">Coniochaeta hoffmannii</name>
    <dbReference type="NCBI Taxonomy" id="91930"/>
    <lineage>
        <taxon>Eukaryota</taxon>
        <taxon>Fungi</taxon>
        <taxon>Dikarya</taxon>
        <taxon>Ascomycota</taxon>
        <taxon>Pezizomycotina</taxon>
        <taxon>Sordariomycetes</taxon>
        <taxon>Sordariomycetidae</taxon>
        <taxon>Coniochaetales</taxon>
        <taxon>Coniochaetaceae</taxon>
        <taxon>Coniochaeta</taxon>
    </lineage>
</organism>
<accession>A0AA38VMT8</accession>
<reference evidence="3" key="1">
    <citation type="submission" date="2022-07" db="EMBL/GenBank/DDBJ databases">
        <title>Fungi with potential for degradation of polypropylene.</title>
        <authorList>
            <person name="Gostincar C."/>
        </authorList>
    </citation>
    <scope>NUCLEOTIDE SEQUENCE</scope>
    <source>
        <strain evidence="3">EXF-13287</strain>
    </source>
</reference>
<feature type="transmembrane region" description="Helical" evidence="1">
    <location>
        <begin position="151"/>
        <end position="176"/>
    </location>
</feature>
<keyword evidence="1" id="KW-1133">Transmembrane helix</keyword>
<keyword evidence="1" id="KW-0812">Transmembrane</keyword>
<evidence type="ECO:0000259" key="2">
    <source>
        <dbReference type="Pfam" id="PF10615"/>
    </source>
</evidence>
<evidence type="ECO:0000256" key="1">
    <source>
        <dbReference type="SAM" id="Phobius"/>
    </source>
</evidence>
<protein>
    <recommendedName>
        <fullName evidence="2">DUF2470 domain-containing protein</fullName>
    </recommendedName>
</protein>
<comment type="caution">
    <text evidence="3">The sequence shown here is derived from an EMBL/GenBank/DDBJ whole genome shotgun (WGS) entry which is preliminary data.</text>
</comment>
<dbReference type="InterPro" id="IPR037119">
    <property type="entry name" value="Haem_oxidase_HugZ-like_sf"/>
</dbReference>
<evidence type="ECO:0000313" key="3">
    <source>
        <dbReference type="EMBL" id="KAJ9161017.1"/>
    </source>
</evidence>